<gene>
    <name evidence="19" type="ORF">NEMVEDRAFT_v1g196726</name>
</gene>
<keyword evidence="9 14" id="KW-0472">Membrane</keyword>
<dbReference type="InterPro" id="IPR000413">
    <property type="entry name" value="Integrin_alpha"/>
</dbReference>
<proteinExistence type="inferred from homology"/>
<dbReference type="KEGG" id="nve:5521651"/>
<dbReference type="PANTHER" id="PTHR23220:SF122">
    <property type="entry name" value="INTEGRIN ALPHA-PS1"/>
    <property type="match status" value="1"/>
</dbReference>
<evidence type="ECO:0000256" key="11">
    <source>
        <dbReference type="ARBA" id="ARBA00023170"/>
    </source>
</evidence>
<dbReference type="Gene3D" id="2.60.40.1510">
    <property type="entry name" value="ntegrin, alpha v. Chain A, domain 3"/>
    <property type="match status" value="1"/>
</dbReference>
<comment type="similarity">
    <text evidence="2 14">Belongs to the integrin alpha chain family.</text>
</comment>
<dbReference type="InterPro" id="IPR018184">
    <property type="entry name" value="Integrin_alpha_C_CS"/>
</dbReference>
<dbReference type="InterPro" id="IPR048285">
    <property type="entry name" value="Integrin_alpha_Ig-like_2"/>
</dbReference>
<dbReference type="GO" id="GO:0007229">
    <property type="term" value="P:integrin-mediated signaling pathway"/>
    <property type="evidence" value="ECO:0000318"/>
    <property type="project" value="GO_Central"/>
</dbReference>
<evidence type="ECO:0000256" key="9">
    <source>
        <dbReference type="ARBA" id="ARBA00023136"/>
    </source>
</evidence>
<keyword evidence="20" id="KW-1185">Reference proteome</keyword>
<feature type="region of interest" description="Disordered" evidence="15">
    <location>
        <begin position="1003"/>
        <end position="1025"/>
    </location>
</feature>
<dbReference type="SMART" id="SM00191">
    <property type="entry name" value="Int_alpha"/>
    <property type="match status" value="4"/>
</dbReference>
<dbReference type="PANTHER" id="PTHR23220">
    <property type="entry name" value="INTEGRIN ALPHA"/>
    <property type="match status" value="1"/>
</dbReference>
<keyword evidence="12" id="KW-0325">Glycoprotein</keyword>
<dbReference type="GO" id="GO:0038023">
    <property type="term" value="F:signaling receptor activity"/>
    <property type="evidence" value="ECO:0000318"/>
    <property type="project" value="GO_Central"/>
</dbReference>
<dbReference type="GO" id="GO:0098609">
    <property type="term" value="P:cell-cell adhesion"/>
    <property type="evidence" value="ECO:0000318"/>
    <property type="project" value="GO_Central"/>
</dbReference>
<dbReference type="InterPro" id="IPR013517">
    <property type="entry name" value="FG-GAP"/>
</dbReference>
<dbReference type="InterPro" id="IPR032695">
    <property type="entry name" value="Integrin_dom_sf"/>
</dbReference>
<name>A7RG71_NEMVE</name>
<feature type="repeat" description="FG-GAP" evidence="13">
    <location>
        <begin position="301"/>
        <end position="359"/>
    </location>
</feature>
<sequence>MGAVKCILAVLLAVLHVVICFNVDISEPIVFRSQAKNDYFGFTVALHSYGDDKWLLVGAPLANQTAPFGSRFKIHERYGGVFKCRPRKNSACETIPIDTTDPLYQDFNGEQIDIEEKAGQWLGASLFSTGQNGKAVACAPRYTFRGNFINRPEKRPRNVIGRCFLIRDDLRGLHKRVSPCYHGSNGRELMYGYGQDGMCQAGFSTVITNDDTLGFGAVGVGYGKGMIGAYFDRSDSTVFARSSDLKVGYFGDVFGYTMTAGRFKRSGKEQLIGSSPRADDIRGRVMAFDVVGDEQIKVSFTLPLPPDNQPGSAFGFSMCAVDLNNDGLSDLLVGAPRYSYDKDEGRVYVYVNNGLVSITIPKYVVVGAPYGGPDRRGAVYIYHGTKDGIDTKYRQRVTASDMNDPALKTFGYSLTGGLDMDDNSYPDVAVGAYSSDRAVLLRSRPIVDVVGKIELSTNRIILESNQTNLCTLQGNQHKCLTARVCLKYKHKVPVSQGVELDFSLALDQDRRTIELRRMFFDPKNTTDKVFTKRGSAVLTKAGDWHCLPEYKIFLRLREEIGDLLTALTFDLQYDLKKNAICEVCPILNDYDDARQRTVRAEAIFQKHCKDKVCVPDLSVSGSASFSGGFKDLRIGISQQMLVTITVENKAEDFAYPGKVLVTYPSFLGYVGVAAKQDVQCKRLITSDDFEQAVCLVGMPFQGKTKKTFDMLFATAGVKGNISMFKVDLEATSPGADANPSDNKVSLQLAVKFEADLSISGASLPDELVFSSKGKTSEEVRTERDIGPLVQQTIMVRNNGPGAVDGSEVTVSLPWKKSEEDLSYLLYLLSVQVHGSAATCDVKTNPLNIKMSNNTDKPAVLESTSRVGANKRTRKEVKKGDQLSCDNVKCLLFTCRLGKLEQGEGAEIIMTSRLWQDTLVKAGFGSVDLITKAAISPPPSITEPPNDNNNQVLLSIRANPKESQTPSEPTPTWIIIVSVLAGLILLGLLVFGLYKAGFFKRKRPEEMANDEENTTKYEPAAQEPEA</sequence>
<evidence type="ECO:0000256" key="3">
    <source>
        <dbReference type="ARBA" id="ARBA00022692"/>
    </source>
</evidence>
<dbReference type="Pfam" id="PF01839">
    <property type="entry name" value="FG-GAP"/>
    <property type="match status" value="1"/>
</dbReference>
<dbReference type="GO" id="GO:0008305">
    <property type="term" value="C:integrin complex"/>
    <property type="evidence" value="ECO:0000318"/>
    <property type="project" value="GO_Central"/>
</dbReference>
<dbReference type="Gene3D" id="2.130.10.130">
    <property type="entry name" value="Integrin alpha, N-terminal"/>
    <property type="match status" value="2"/>
</dbReference>
<evidence type="ECO:0000256" key="4">
    <source>
        <dbReference type="ARBA" id="ARBA00022729"/>
    </source>
</evidence>
<dbReference type="FunFam" id="1.20.5.930:FF:000001">
    <property type="entry name" value="Integrin subunit alpha V"/>
    <property type="match status" value="1"/>
</dbReference>
<feature type="domain" description="Integrin alpha second immunoglobulin-like" evidence="17">
    <location>
        <begin position="609"/>
        <end position="750"/>
    </location>
</feature>
<keyword evidence="10" id="KW-1015">Disulfide bond</keyword>
<evidence type="ECO:0000259" key="16">
    <source>
        <dbReference type="Pfam" id="PF08441"/>
    </source>
</evidence>
<dbReference type="FunCoup" id="A7RG71">
    <property type="interactions" value="290"/>
</dbReference>
<keyword evidence="11 14" id="KW-0675">Receptor</keyword>
<dbReference type="Gene3D" id="2.60.40.1460">
    <property type="entry name" value="Integrin domains. Chain A, domain 2"/>
    <property type="match status" value="1"/>
</dbReference>
<dbReference type="InParanoid" id="A7RG71"/>
<dbReference type="PROSITE" id="PS00242">
    <property type="entry name" value="INTEGRIN_ALPHA"/>
    <property type="match status" value="1"/>
</dbReference>
<feature type="signal peptide" evidence="14">
    <location>
        <begin position="1"/>
        <end position="20"/>
    </location>
</feature>
<evidence type="ECO:0000256" key="10">
    <source>
        <dbReference type="ARBA" id="ARBA00023157"/>
    </source>
</evidence>
<organism evidence="19 20">
    <name type="scientific">Nematostella vectensis</name>
    <name type="common">Starlet sea anemone</name>
    <dbReference type="NCBI Taxonomy" id="45351"/>
    <lineage>
        <taxon>Eukaryota</taxon>
        <taxon>Metazoa</taxon>
        <taxon>Cnidaria</taxon>
        <taxon>Anthozoa</taxon>
        <taxon>Hexacorallia</taxon>
        <taxon>Actiniaria</taxon>
        <taxon>Edwardsiidae</taxon>
        <taxon>Nematostella</taxon>
    </lineage>
</organism>
<dbReference type="GO" id="GO:0009986">
    <property type="term" value="C:cell surface"/>
    <property type="evidence" value="ECO:0000318"/>
    <property type="project" value="GO_Central"/>
</dbReference>
<dbReference type="AlphaFoldDB" id="A7RG71"/>
<dbReference type="Pfam" id="PF20806">
    <property type="entry name" value="Integrin_A_Ig_3"/>
    <property type="match status" value="1"/>
</dbReference>
<dbReference type="Proteomes" id="UP000001593">
    <property type="component" value="Unassembled WGS sequence"/>
</dbReference>
<evidence type="ECO:0000256" key="13">
    <source>
        <dbReference type="PROSITE-ProRule" id="PRU00803"/>
    </source>
</evidence>
<dbReference type="Pfam" id="PF20805">
    <property type="entry name" value="Integrin_A_Ig_2"/>
    <property type="match status" value="1"/>
</dbReference>
<dbReference type="InterPro" id="IPR013649">
    <property type="entry name" value="Integrin_alpha_Ig-like_1"/>
</dbReference>
<evidence type="ECO:0000256" key="12">
    <source>
        <dbReference type="ARBA" id="ARBA00023180"/>
    </source>
</evidence>
<keyword evidence="7 14" id="KW-1133">Transmembrane helix</keyword>
<dbReference type="InterPro" id="IPR013519">
    <property type="entry name" value="Int_alpha_beta-p"/>
</dbReference>
<keyword evidence="8 14" id="KW-0401">Integrin</keyword>
<evidence type="ECO:0000256" key="7">
    <source>
        <dbReference type="ARBA" id="ARBA00022989"/>
    </source>
</evidence>
<dbReference type="PRINTS" id="PR01185">
    <property type="entry name" value="INTEGRINA"/>
</dbReference>
<dbReference type="Pfam" id="PF08441">
    <property type="entry name" value="Integrin_A_Ig_1"/>
    <property type="match status" value="1"/>
</dbReference>
<evidence type="ECO:0000259" key="18">
    <source>
        <dbReference type="Pfam" id="PF20806"/>
    </source>
</evidence>
<feature type="domain" description="Integrin alpha third immunoglobulin-like" evidence="18">
    <location>
        <begin position="756"/>
        <end position="959"/>
    </location>
</feature>
<dbReference type="PhylomeDB" id="A7RG71"/>
<comment type="subcellular location">
    <subcellularLocation>
        <location evidence="1 14">Membrane</location>
        <topology evidence="1 14">Single-pass type I membrane protein</topology>
    </subcellularLocation>
</comment>
<evidence type="ECO:0000256" key="15">
    <source>
        <dbReference type="SAM" id="MobiDB-lite"/>
    </source>
</evidence>
<evidence type="ECO:0000256" key="8">
    <source>
        <dbReference type="ARBA" id="ARBA00023037"/>
    </source>
</evidence>
<dbReference type="Gene3D" id="2.60.40.1530">
    <property type="entry name" value="ntegrin, alpha v. Chain A, domain 4"/>
    <property type="match status" value="1"/>
</dbReference>
<evidence type="ECO:0000313" key="19">
    <source>
        <dbReference type="EMBL" id="EDO49372.1"/>
    </source>
</evidence>
<evidence type="ECO:0000256" key="2">
    <source>
        <dbReference type="ARBA" id="ARBA00008054"/>
    </source>
</evidence>
<dbReference type="SUPFAM" id="SSF69318">
    <property type="entry name" value="Integrin alpha N-terminal domain"/>
    <property type="match status" value="1"/>
</dbReference>
<keyword evidence="3 14" id="KW-0812">Transmembrane</keyword>
<dbReference type="PROSITE" id="PS51470">
    <property type="entry name" value="FG_GAP"/>
    <property type="match status" value="2"/>
</dbReference>
<keyword evidence="5" id="KW-0677">Repeat</keyword>
<dbReference type="OMA" id="CLTARVC"/>
<dbReference type="InterPro" id="IPR048286">
    <property type="entry name" value="Integrin_alpha_Ig-like_3"/>
</dbReference>
<evidence type="ECO:0000259" key="17">
    <source>
        <dbReference type="Pfam" id="PF20805"/>
    </source>
</evidence>
<evidence type="ECO:0000256" key="1">
    <source>
        <dbReference type="ARBA" id="ARBA00004479"/>
    </source>
</evidence>
<feature type="domain" description="Integrin alpha first immunoglubulin-like" evidence="16">
    <location>
        <begin position="443"/>
        <end position="607"/>
    </location>
</feature>
<dbReference type="Gene3D" id="1.20.5.930">
    <property type="entry name" value="Bicelle-embedded integrin alpha(iib) transmembrane segment"/>
    <property type="match status" value="1"/>
</dbReference>
<dbReference type="InterPro" id="IPR028994">
    <property type="entry name" value="Integrin_alpha_N"/>
</dbReference>
<keyword evidence="4 14" id="KW-0732">Signal</keyword>
<evidence type="ECO:0008006" key="21">
    <source>
        <dbReference type="Google" id="ProtNLM"/>
    </source>
</evidence>
<accession>A7RG71</accession>
<evidence type="ECO:0000313" key="20">
    <source>
        <dbReference type="Proteomes" id="UP000001593"/>
    </source>
</evidence>
<feature type="transmembrane region" description="Helical" evidence="14">
    <location>
        <begin position="972"/>
        <end position="993"/>
    </location>
</feature>
<evidence type="ECO:0000256" key="5">
    <source>
        <dbReference type="ARBA" id="ARBA00022737"/>
    </source>
</evidence>
<dbReference type="SUPFAM" id="SSF69179">
    <property type="entry name" value="Integrin domains"/>
    <property type="match status" value="3"/>
</dbReference>
<reference evidence="19 20" key="1">
    <citation type="journal article" date="2007" name="Science">
        <title>Sea anemone genome reveals ancestral eumetazoan gene repertoire and genomic organization.</title>
        <authorList>
            <person name="Putnam N.H."/>
            <person name="Srivastava M."/>
            <person name="Hellsten U."/>
            <person name="Dirks B."/>
            <person name="Chapman J."/>
            <person name="Salamov A."/>
            <person name="Terry A."/>
            <person name="Shapiro H."/>
            <person name="Lindquist E."/>
            <person name="Kapitonov V.V."/>
            <person name="Jurka J."/>
            <person name="Genikhovich G."/>
            <person name="Grigoriev I.V."/>
            <person name="Lucas S.M."/>
            <person name="Steele R.E."/>
            <person name="Finnerty J.R."/>
            <person name="Technau U."/>
            <person name="Martindale M.Q."/>
            <person name="Rokhsar D.S."/>
        </authorList>
    </citation>
    <scope>NUCLEOTIDE SEQUENCE [LARGE SCALE GENOMIC DNA]</scope>
    <source>
        <strain evidence="20">CH2 X CH6</strain>
    </source>
</reference>
<keyword evidence="6 14" id="KW-0130">Cell adhesion</keyword>
<dbReference type="eggNOG" id="KOG3637">
    <property type="taxonomic scope" value="Eukaryota"/>
</dbReference>
<feature type="chain" id="PRO_5001423778" description="Integrin alpha-2 domain-containing protein" evidence="14">
    <location>
        <begin position="21"/>
        <end position="1025"/>
    </location>
</feature>
<dbReference type="EMBL" id="DS469509">
    <property type="protein sequence ID" value="EDO49372.1"/>
    <property type="molecule type" value="Genomic_DNA"/>
</dbReference>
<feature type="repeat" description="FG-GAP" evidence="13">
    <location>
        <begin position="395"/>
        <end position="458"/>
    </location>
</feature>
<dbReference type="STRING" id="45351.A7RG71"/>
<evidence type="ECO:0000256" key="14">
    <source>
        <dbReference type="RuleBase" id="RU003762"/>
    </source>
</evidence>
<dbReference type="HOGENOM" id="CLU_004111_4_0_1"/>
<protein>
    <recommendedName>
        <fullName evidence="21">Integrin alpha-2 domain-containing protein</fullName>
    </recommendedName>
</protein>
<evidence type="ECO:0000256" key="6">
    <source>
        <dbReference type="ARBA" id="ARBA00022889"/>
    </source>
</evidence>